<dbReference type="InterPro" id="IPR000595">
    <property type="entry name" value="cNMP-bd_dom"/>
</dbReference>
<dbReference type="Pfam" id="PF00027">
    <property type="entry name" value="cNMP_binding"/>
    <property type="match status" value="1"/>
</dbReference>
<dbReference type="CDD" id="cd00038">
    <property type="entry name" value="CAP_ED"/>
    <property type="match status" value="1"/>
</dbReference>
<protein>
    <submittedName>
        <fullName evidence="6">Cyclic nucleotide-binding domain protein</fullName>
    </submittedName>
</protein>
<dbReference type="Gene3D" id="2.60.120.10">
    <property type="entry name" value="Jelly Rolls"/>
    <property type="match status" value="1"/>
</dbReference>
<dbReference type="GO" id="GO:0006355">
    <property type="term" value="P:regulation of DNA-templated transcription"/>
    <property type="evidence" value="ECO:0007669"/>
    <property type="project" value="InterPro"/>
</dbReference>
<keyword evidence="7" id="KW-1185">Reference proteome</keyword>
<evidence type="ECO:0000256" key="3">
    <source>
        <dbReference type="ARBA" id="ARBA00023163"/>
    </source>
</evidence>
<dbReference type="Gene3D" id="1.10.10.10">
    <property type="entry name" value="Winged helix-like DNA-binding domain superfamily/Winged helix DNA-binding domain"/>
    <property type="match status" value="1"/>
</dbReference>
<feature type="domain" description="Cyclic nucleotide-binding" evidence="4">
    <location>
        <begin position="4"/>
        <end position="86"/>
    </location>
</feature>
<dbReference type="GO" id="GO:0003677">
    <property type="term" value="F:DNA binding"/>
    <property type="evidence" value="ECO:0007669"/>
    <property type="project" value="UniProtKB-KW"/>
</dbReference>
<evidence type="ECO:0000256" key="2">
    <source>
        <dbReference type="ARBA" id="ARBA00023125"/>
    </source>
</evidence>
<keyword evidence="3" id="KW-0804">Transcription</keyword>
<proteinExistence type="predicted"/>
<dbReference type="AlphaFoldDB" id="A1ZWX6"/>
<evidence type="ECO:0000313" key="6">
    <source>
        <dbReference type="EMBL" id="EAY25153.1"/>
    </source>
</evidence>
<evidence type="ECO:0000259" key="4">
    <source>
        <dbReference type="Pfam" id="PF00027"/>
    </source>
</evidence>
<organism evidence="6 7">
    <name type="scientific">Microscilla marina ATCC 23134</name>
    <dbReference type="NCBI Taxonomy" id="313606"/>
    <lineage>
        <taxon>Bacteria</taxon>
        <taxon>Pseudomonadati</taxon>
        <taxon>Bacteroidota</taxon>
        <taxon>Cytophagia</taxon>
        <taxon>Cytophagales</taxon>
        <taxon>Microscillaceae</taxon>
        <taxon>Microscilla</taxon>
    </lineage>
</organism>
<dbReference type="SUPFAM" id="SSF51206">
    <property type="entry name" value="cAMP-binding domain-like"/>
    <property type="match status" value="1"/>
</dbReference>
<keyword evidence="1" id="KW-0805">Transcription regulation</keyword>
<dbReference type="EMBL" id="AAWS01000054">
    <property type="protein sequence ID" value="EAY25153.1"/>
    <property type="molecule type" value="Genomic_DNA"/>
</dbReference>
<reference evidence="6 7" key="1">
    <citation type="submission" date="2007-01" db="EMBL/GenBank/DDBJ databases">
        <authorList>
            <person name="Haygood M."/>
            <person name="Podell S."/>
            <person name="Anderson C."/>
            <person name="Hopkinson B."/>
            <person name="Roe K."/>
            <person name="Barbeau K."/>
            <person name="Gaasterland T."/>
            <person name="Ferriera S."/>
            <person name="Johnson J."/>
            <person name="Kravitz S."/>
            <person name="Beeson K."/>
            <person name="Sutton G."/>
            <person name="Rogers Y.-H."/>
            <person name="Friedman R."/>
            <person name="Frazier M."/>
            <person name="Venter J.C."/>
        </authorList>
    </citation>
    <scope>NUCLEOTIDE SEQUENCE [LARGE SCALE GENOMIC DNA]</scope>
    <source>
        <strain evidence="6 7">ATCC 23134</strain>
    </source>
</reference>
<gene>
    <name evidence="6" type="ORF">M23134_05924</name>
</gene>
<comment type="caution">
    <text evidence="6">The sequence shown here is derived from an EMBL/GenBank/DDBJ whole genome shotgun (WGS) entry which is preliminary data.</text>
</comment>
<evidence type="ECO:0000313" key="7">
    <source>
        <dbReference type="Proteomes" id="UP000004095"/>
    </source>
</evidence>
<name>A1ZWX6_MICM2</name>
<evidence type="ECO:0000256" key="1">
    <source>
        <dbReference type="ARBA" id="ARBA00023015"/>
    </source>
</evidence>
<dbReference type="SUPFAM" id="SSF46785">
    <property type="entry name" value="Winged helix' DNA-binding domain"/>
    <property type="match status" value="1"/>
</dbReference>
<dbReference type="InterPro" id="IPR036390">
    <property type="entry name" value="WH_DNA-bd_sf"/>
</dbReference>
<dbReference type="Pfam" id="PF13545">
    <property type="entry name" value="HTH_Crp_2"/>
    <property type="match status" value="1"/>
</dbReference>
<dbReference type="Proteomes" id="UP000004095">
    <property type="component" value="Unassembled WGS sequence"/>
</dbReference>
<sequence>MIIRSNDFLFKEEQLAMGIFCVEAGTLLTLKQAESKATVLNVIKPGHILGTNAITSATYQYSVKGLTDAKVCFIPKPLVIKLMNEHLPFKLAIMKALCQEIEATQQKSLSLIYKSSKQRIATLLLEVADTIRSQSREKASIYFVPEEFAGLVGIAAKSLMKILHEFEQKQWVQCRKNQLMVLNANALGKLL</sequence>
<dbReference type="InterPro" id="IPR012318">
    <property type="entry name" value="HTH_CRP"/>
</dbReference>
<accession>A1ZWX6</accession>
<evidence type="ECO:0000259" key="5">
    <source>
        <dbReference type="Pfam" id="PF13545"/>
    </source>
</evidence>
<dbReference type="InterPro" id="IPR036388">
    <property type="entry name" value="WH-like_DNA-bd_sf"/>
</dbReference>
<dbReference type="eggNOG" id="COG0664">
    <property type="taxonomic scope" value="Bacteria"/>
</dbReference>
<dbReference type="InterPro" id="IPR018490">
    <property type="entry name" value="cNMP-bd_dom_sf"/>
</dbReference>
<dbReference type="InterPro" id="IPR014710">
    <property type="entry name" value="RmlC-like_jellyroll"/>
</dbReference>
<feature type="domain" description="HTH crp-type" evidence="5">
    <location>
        <begin position="118"/>
        <end position="189"/>
    </location>
</feature>
<keyword evidence="2" id="KW-0238">DNA-binding</keyword>